<evidence type="ECO:0000259" key="2">
    <source>
        <dbReference type="Pfam" id="PF07593"/>
    </source>
</evidence>
<dbReference type="PANTHER" id="PTHR16026:SF0">
    <property type="entry name" value="CARTILAGE ACIDIC PROTEIN 1"/>
    <property type="match status" value="1"/>
</dbReference>
<reference evidence="3 4" key="1">
    <citation type="journal article" date="2020" name="Syst. Appl. Microbiol.">
        <title>Arthrospiribacter ruber gen. nov., sp. nov., a novel bacterium isolated from Arthrospira cultures.</title>
        <authorList>
            <person name="Waleron M."/>
            <person name="Misztak A."/>
            <person name="Waleron M.M."/>
            <person name="Furmaniak M."/>
            <person name="Mrozik A."/>
            <person name="Waleron K."/>
        </authorList>
    </citation>
    <scope>NUCLEOTIDE SEQUENCE [LARGE SCALE GENOMIC DNA]</scope>
    <source>
        <strain evidence="3 4">DPMB0001</strain>
    </source>
</reference>
<dbReference type="Proteomes" id="UP000727490">
    <property type="component" value="Unassembled WGS sequence"/>
</dbReference>
<evidence type="ECO:0000313" key="4">
    <source>
        <dbReference type="Proteomes" id="UP000727490"/>
    </source>
</evidence>
<organism evidence="3 4">
    <name type="scientific">Arthrospiribacter ruber</name>
    <dbReference type="NCBI Taxonomy" id="2487934"/>
    <lineage>
        <taxon>Bacteria</taxon>
        <taxon>Pseudomonadati</taxon>
        <taxon>Bacteroidota</taxon>
        <taxon>Cytophagia</taxon>
        <taxon>Cytophagales</taxon>
        <taxon>Cyclobacteriaceae</taxon>
        <taxon>Arthrospiribacter</taxon>
    </lineage>
</organism>
<comment type="caution">
    <text evidence="3">The sequence shown here is derived from an EMBL/GenBank/DDBJ whole genome shotgun (WGS) entry which is preliminary data.</text>
</comment>
<keyword evidence="4" id="KW-1185">Reference proteome</keyword>
<keyword evidence="1" id="KW-0732">Signal</keyword>
<feature type="chain" id="PRO_5037765375" description="ASPIC/UnbV domain-containing protein" evidence="1">
    <location>
        <begin position="20"/>
        <end position="1096"/>
    </location>
</feature>
<feature type="signal peptide" evidence="1">
    <location>
        <begin position="1"/>
        <end position="19"/>
    </location>
</feature>
<sequence>MRKFGLACFLILIACFSCAKKSQENALFELMDPGYSGIDFRNDLTSTDSLNIIEYLYFYNGGGVALGDINNDGLVDIYFTSNQGENKLYLNKGDFQFEDITDQAGVNGEGGWSTGVTMADVNGDGLLDIYVCQVGGYKGLKGKNRLYINNGDLTFTDQAEKYGVDFEGFSTHAVFFDYDQDGDLDLYLLNHSIKKPEVFSHADTKFTSVDERGGDKLFKNLISEGEEKMEEVTAEAGILSSSLGFGLGVGIADVNQDGWLDIYVSNDFTEDDYLYINQGDGTFKESLGEYIAHTSRYSMGNDLADINQDGLPDIFTTDMLPEDPEIWMKSVGEDKQEVFDVKKRMGYKDQYVRNHLQLNRGNGKFSDIALLTGTFATDWSWSPLIFDMDNDGLGDIHVTNGIVKRPNDLDFIQYSQSPGAGLEPQEIQDRMIEMLPTMKLSNYAFRQSGKLQFENVAYDWGLGQPSYSNGSAYADLDNDGYLDLVINNLDQEAFLYRNLSKEKLGNNFLQVELKGDAWNVFGIGAQVWVFAGDNTWQQTLSTSRGFQSGGSPKLTFGLGKVEEIDSIVVSWTAKEVEKFEKQSAGQKITLAKGKGERSYRPKKEFPEPVFTIAEVDLDWKHEENLDFDEFRREYLLPRRYGMEGPAMTVGDMNGDGLDDIFIGGAKGQAAVLYFQQEDGSFEKRENRFFEQLKVAEDVVAVLEDLNGDGFPDLYVGGGGNEYKSGELFNFDRIFFNDGEGDFSFSMNALPPIGENTSTIAVHDVNGDGFPDIFVGASVVSGSYGTEPKSVLLINDGKGVFSDQTADYFGENPGFGMVQKAVWQDLDGDEEKELVLAGEWSPVMVFKKQRGGTYQRILSKELAVTAGWYTGLYPENGSGQIEFFLGNLGLNSKLKAEAEKPVWLYLHDFDGNGQTDPIIFHYMNGRLVPFASRDDLIRQIPAIKGQHSDYKSYSKLENSEGLFEKNMLKQADQKPFRNQNSGVLKIKEGKELDFEAFPIEAQFGPIRDFERFQDSKGEEYLLAVGDFGGFRNDLGNAAAQPLTLLKLEEGQWKYVPISLPANTYWGEYRYVQKIEIQGKDHLLAVRNNESPVFFRIH</sequence>
<dbReference type="Pfam" id="PF13517">
    <property type="entry name" value="FG-GAP_3"/>
    <property type="match status" value="4"/>
</dbReference>
<dbReference type="InterPro" id="IPR027039">
    <property type="entry name" value="Crtac1"/>
</dbReference>
<dbReference type="PANTHER" id="PTHR16026">
    <property type="entry name" value="CARTILAGE ACIDIC PROTEIN 1"/>
    <property type="match status" value="1"/>
</dbReference>
<gene>
    <name evidence="3" type="ORF">EGN73_19855</name>
</gene>
<dbReference type="InterPro" id="IPR011519">
    <property type="entry name" value="UnbV_ASPIC"/>
</dbReference>
<accession>A0A951MFR7</accession>
<evidence type="ECO:0000256" key="1">
    <source>
        <dbReference type="SAM" id="SignalP"/>
    </source>
</evidence>
<dbReference type="Pfam" id="PF07593">
    <property type="entry name" value="UnbV_ASPIC"/>
    <property type="match status" value="1"/>
</dbReference>
<dbReference type="PROSITE" id="PS51257">
    <property type="entry name" value="PROKAR_LIPOPROTEIN"/>
    <property type="match status" value="1"/>
</dbReference>
<dbReference type="RefSeq" id="WP_219293600.1">
    <property type="nucleotide sequence ID" value="NZ_RPHB01000011.1"/>
</dbReference>
<proteinExistence type="predicted"/>
<evidence type="ECO:0000313" key="3">
    <source>
        <dbReference type="EMBL" id="MBW3470052.1"/>
    </source>
</evidence>
<name>A0A951MFR7_9BACT</name>
<feature type="domain" description="ASPIC/UnbV" evidence="2">
    <location>
        <begin position="522"/>
        <end position="589"/>
    </location>
</feature>
<dbReference type="InterPro" id="IPR013517">
    <property type="entry name" value="FG-GAP"/>
</dbReference>
<protein>
    <recommendedName>
        <fullName evidence="2">ASPIC/UnbV domain-containing protein</fullName>
    </recommendedName>
</protein>
<dbReference type="EMBL" id="RPHB01000011">
    <property type="protein sequence ID" value="MBW3470052.1"/>
    <property type="molecule type" value="Genomic_DNA"/>
</dbReference>
<dbReference type="AlphaFoldDB" id="A0A951MFR7"/>